<comment type="caution">
    <text evidence="2">The sequence shown here is derived from an EMBL/GenBank/DDBJ whole genome shotgun (WGS) entry which is preliminary data.</text>
</comment>
<evidence type="ECO:0000256" key="1">
    <source>
        <dbReference type="SAM" id="MobiDB-lite"/>
    </source>
</evidence>
<sequence length="30" mass="3274">MSRPIRTPEKLAEFPASTERVGSGELQKAS</sequence>
<evidence type="ECO:0000313" key="3">
    <source>
        <dbReference type="Proteomes" id="UP001235712"/>
    </source>
</evidence>
<feature type="compositionally biased region" description="Basic and acidic residues" evidence="1">
    <location>
        <begin position="1"/>
        <end position="12"/>
    </location>
</feature>
<dbReference type="EMBL" id="JAUSQZ010000001">
    <property type="protein sequence ID" value="MDP9826710.1"/>
    <property type="molecule type" value="Genomic_DNA"/>
</dbReference>
<keyword evidence="3" id="KW-1185">Reference proteome</keyword>
<dbReference type="Proteomes" id="UP001235712">
    <property type="component" value="Unassembled WGS sequence"/>
</dbReference>
<organism evidence="2 3">
    <name type="scientific">Kineosporia succinea</name>
    <dbReference type="NCBI Taxonomy" id="84632"/>
    <lineage>
        <taxon>Bacteria</taxon>
        <taxon>Bacillati</taxon>
        <taxon>Actinomycetota</taxon>
        <taxon>Actinomycetes</taxon>
        <taxon>Kineosporiales</taxon>
        <taxon>Kineosporiaceae</taxon>
        <taxon>Kineosporia</taxon>
    </lineage>
</organism>
<name>A0ABT9P3D8_9ACTN</name>
<proteinExistence type="predicted"/>
<gene>
    <name evidence="2" type="ORF">J2S57_002459</name>
</gene>
<accession>A0ABT9P3D8</accession>
<feature type="region of interest" description="Disordered" evidence="1">
    <location>
        <begin position="1"/>
        <end position="30"/>
    </location>
</feature>
<evidence type="ECO:0000313" key="2">
    <source>
        <dbReference type="EMBL" id="MDP9826710.1"/>
    </source>
</evidence>
<protein>
    <submittedName>
        <fullName evidence="2">Uncharacterized protein</fullName>
    </submittedName>
</protein>
<reference evidence="2 3" key="1">
    <citation type="submission" date="2023-07" db="EMBL/GenBank/DDBJ databases">
        <title>Sequencing the genomes of 1000 actinobacteria strains.</title>
        <authorList>
            <person name="Klenk H.-P."/>
        </authorList>
    </citation>
    <scope>NUCLEOTIDE SEQUENCE [LARGE SCALE GENOMIC DNA]</scope>
    <source>
        <strain evidence="2 3">DSM 44388</strain>
    </source>
</reference>